<proteinExistence type="predicted"/>
<evidence type="ECO:0000256" key="6">
    <source>
        <dbReference type="ARBA" id="ARBA00023170"/>
    </source>
</evidence>
<keyword evidence="3 9" id="KW-0732">Signal</keyword>
<protein>
    <submittedName>
        <fullName evidence="11">Uncharacterized LOC115357313</fullName>
    </submittedName>
</protein>
<evidence type="ECO:0000313" key="12">
    <source>
        <dbReference type="Proteomes" id="UP000472263"/>
    </source>
</evidence>
<keyword evidence="5" id="KW-0472">Membrane</keyword>
<evidence type="ECO:0000256" key="8">
    <source>
        <dbReference type="SAM" id="MobiDB-lite"/>
    </source>
</evidence>
<accession>A0A667WTH4</accession>
<dbReference type="InterPro" id="IPR036116">
    <property type="entry name" value="FN3_sf"/>
</dbReference>
<dbReference type="PROSITE" id="PS50853">
    <property type="entry name" value="FN3"/>
    <property type="match status" value="1"/>
</dbReference>
<evidence type="ECO:0000256" key="7">
    <source>
        <dbReference type="ARBA" id="ARBA00023180"/>
    </source>
</evidence>
<feature type="signal peptide" evidence="9">
    <location>
        <begin position="1"/>
        <end position="21"/>
    </location>
</feature>
<comment type="subcellular location">
    <subcellularLocation>
        <location evidence="1">Membrane</location>
        <topology evidence="1">Single-pass type I membrane protein</topology>
    </subcellularLocation>
</comment>
<dbReference type="GO" id="GO:0004896">
    <property type="term" value="F:cytokine receptor activity"/>
    <property type="evidence" value="ECO:0007669"/>
    <property type="project" value="TreeGrafter"/>
</dbReference>
<dbReference type="GeneTree" id="ENSGT00530000069547"/>
<evidence type="ECO:0000256" key="3">
    <source>
        <dbReference type="ARBA" id="ARBA00022729"/>
    </source>
</evidence>
<dbReference type="Ensembl" id="ENSMMDT00005005071.1">
    <property type="protein sequence ID" value="ENSMMDP00005004933.1"/>
    <property type="gene ID" value="ENSMMDG00005002736.1"/>
</dbReference>
<reference evidence="11" key="1">
    <citation type="submission" date="2019-06" db="EMBL/GenBank/DDBJ databases">
        <authorList>
            <consortium name="Wellcome Sanger Institute Data Sharing"/>
        </authorList>
    </citation>
    <scope>NUCLEOTIDE SEQUENCE [LARGE SCALE GENOMIC DNA]</scope>
</reference>
<dbReference type="RefSeq" id="XP_029904603.1">
    <property type="nucleotide sequence ID" value="XM_030048743.1"/>
</dbReference>
<evidence type="ECO:0000256" key="5">
    <source>
        <dbReference type="ARBA" id="ARBA00023136"/>
    </source>
</evidence>
<dbReference type="InterPro" id="IPR003961">
    <property type="entry name" value="FN3_dom"/>
</dbReference>
<dbReference type="GO" id="GO:0009897">
    <property type="term" value="C:external side of plasma membrane"/>
    <property type="evidence" value="ECO:0007669"/>
    <property type="project" value="TreeGrafter"/>
</dbReference>
<dbReference type="InterPro" id="IPR013783">
    <property type="entry name" value="Ig-like_fold"/>
</dbReference>
<dbReference type="GeneID" id="115357313"/>
<feature type="compositionally biased region" description="Polar residues" evidence="8">
    <location>
        <begin position="464"/>
        <end position="476"/>
    </location>
</feature>
<dbReference type="Gene3D" id="2.60.40.10">
    <property type="entry name" value="Immunoglobulins"/>
    <property type="match status" value="1"/>
</dbReference>
<gene>
    <name evidence="11" type="primary">LOC115357313</name>
</gene>
<feature type="region of interest" description="Disordered" evidence="8">
    <location>
        <begin position="371"/>
        <end position="392"/>
    </location>
</feature>
<keyword evidence="7" id="KW-0325">Glycoprotein</keyword>
<feature type="domain" description="Fibronectin type-III" evidence="10">
    <location>
        <begin position="119"/>
        <end position="220"/>
    </location>
</feature>
<name>A0A667WTH4_9TELE</name>
<evidence type="ECO:0000256" key="2">
    <source>
        <dbReference type="ARBA" id="ARBA00022692"/>
    </source>
</evidence>
<evidence type="ECO:0000313" key="11">
    <source>
        <dbReference type="Ensembl" id="ENSMMDP00005004933.1"/>
    </source>
</evidence>
<evidence type="ECO:0000259" key="10">
    <source>
        <dbReference type="PROSITE" id="PS50853"/>
    </source>
</evidence>
<dbReference type="GO" id="GO:0016064">
    <property type="term" value="P:immunoglobulin mediated immune response"/>
    <property type="evidence" value="ECO:0007669"/>
    <property type="project" value="TreeGrafter"/>
</dbReference>
<keyword evidence="2" id="KW-0812">Transmembrane</keyword>
<feature type="compositionally biased region" description="Low complexity" evidence="8">
    <location>
        <begin position="477"/>
        <end position="491"/>
    </location>
</feature>
<sequence length="676" mass="73107">MALLFLLLIVGIIVSVTPLSGFENETGFHCGNDGENWIFCQFRPRADQSKNCSEYRLDIPQDDSSSKSSCISKDQQGLSGECSCSLRRIIVLGVSHTVILMTEDRQLSSTTINTATTVKPRTPTITSVEQSQNGNFVVKWKKNYSSVTFSENLDSVVTYRKKGESKEESEEVNKLMTSHEILGEHLEPRTTYVVSVKTHLSFSQQFSDSSKEVEFVTPASAFIEHLAVIISLSFASVILTSVAFGCLVRYKTKWWDKVAKPQNSSVLSMLPREKKLLQPSEPALSSVCVEEPLYPNDGKPWSKCSLDPSSKSLQQSSGISSGGSSLGYANSGPDIITSIQEALCKALPQLGQKLPEADAFLTESNKNNSLLSTDYSPCSGRDDDLKDSGSSSFDNRTYSILIPSIESQITSDSSEIQTQPAVICDPAYQPSEGDVMRSTSPDQVVPVCLAAGQQDAELPPAASSGLQTDFSYQPCNADSGSSSSADTSSLSSTSSDINIAASCQIGAGEEDGCEDSHEADSGAVNPAETSQDVCGEQAPVCDANPCYGSLPAFSHSSPIMDDDYQAFQSLVKQPDIALLEESSGDQWEQPQLDKHPEESSTKISQSSSDAVLPDFSDNAQAGRCLPEFETSLFSFLPSDHSEAVITDIESCAQSGRRRCHADELDLTRQPLCFLFN</sequence>
<evidence type="ECO:0000256" key="1">
    <source>
        <dbReference type="ARBA" id="ARBA00004479"/>
    </source>
</evidence>
<feature type="region of interest" description="Disordered" evidence="8">
    <location>
        <begin position="508"/>
        <end position="531"/>
    </location>
</feature>
<dbReference type="Proteomes" id="UP000472263">
    <property type="component" value="Chromosome 3"/>
</dbReference>
<feature type="chain" id="PRO_5044624814" evidence="9">
    <location>
        <begin position="22"/>
        <end position="676"/>
    </location>
</feature>
<dbReference type="Ensembl" id="ENSMMDT00005005081.1">
    <property type="protein sequence ID" value="ENSMMDP00005004943.1"/>
    <property type="gene ID" value="ENSMMDG00005002736.1"/>
</dbReference>
<evidence type="ECO:0000256" key="9">
    <source>
        <dbReference type="SAM" id="SignalP"/>
    </source>
</evidence>
<feature type="region of interest" description="Disordered" evidence="8">
    <location>
        <begin position="582"/>
        <end position="610"/>
    </location>
</feature>
<dbReference type="OrthoDB" id="8962741at2759"/>
<dbReference type="PANTHER" id="PTHR23037:SF42">
    <property type="entry name" value="CYTOKINE RECEPTOR COMMON SUBUNIT GAMMA ISOFORM X1-RELATED"/>
    <property type="match status" value="1"/>
</dbReference>
<keyword evidence="6" id="KW-0675">Receptor</keyword>
<dbReference type="AlphaFoldDB" id="A0A667WTH4"/>
<evidence type="ECO:0000256" key="4">
    <source>
        <dbReference type="ARBA" id="ARBA00022989"/>
    </source>
</evidence>
<dbReference type="PANTHER" id="PTHR23037">
    <property type="entry name" value="CYTOKINE RECEPTOR"/>
    <property type="match status" value="1"/>
</dbReference>
<reference evidence="11" key="2">
    <citation type="submission" date="2025-05" db="UniProtKB">
        <authorList>
            <consortium name="Ensembl"/>
        </authorList>
    </citation>
    <scope>IDENTIFICATION</scope>
</reference>
<keyword evidence="12" id="KW-1185">Reference proteome</keyword>
<keyword evidence="4" id="KW-1133">Transmembrane helix</keyword>
<feature type="compositionally biased region" description="Basic and acidic residues" evidence="8">
    <location>
        <begin position="591"/>
        <end position="600"/>
    </location>
</feature>
<feature type="region of interest" description="Disordered" evidence="8">
    <location>
        <begin position="459"/>
        <end position="491"/>
    </location>
</feature>
<organism evidence="11 12">
    <name type="scientific">Myripristis murdjan</name>
    <name type="common">pinecone soldierfish</name>
    <dbReference type="NCBI Taxonomy" id="586833"/>
    <lineage>
        <taxon>Eukaryota</taxon>
        <taxon>Metazoa</taxon>
        <taxon>Chordata</taxon>
        <taxon>Craniata</taxon>
        <taxon>Vertebrata</taxon>
        <taxon>Euteleostomi</taxon>
        <taxon>Actinopterygii</taxon>
        <taxon>Neopterygii</taxon>
        <taxon>Teleostei</taxon>
        <taxon>Neoteleostei</taxon>
        <taxon>Acanthomorphata</taxon>
        <taxon>Holocentriformes</taxon>
        <taxon>Holocentridae</taxon>
        <taxon>Myripristis</taxon>
    </lineage>
</organism>
<dbReference type="SUPFAM" id="SSF49265">
    <property type="entry name" value="Fibronectin type III"/>
    <property type="match status" value="1"/>
</dbReference>